<proteinExistence type="predicted"/>
<dbReference type="EMBL" id="AP023439">
    <property type="protein sequence ID" value="BCL18801.1"/>
    <property type="molecule type" value="Genomic_DNA"/>
</dbReference>
<evidence type="ECO:0000256" key="1">
    <source>
        <dbReference type="SAM" id="MobiDB-lite"/>
    </source>
</evidence>
<sequence>MPQGRCAAERPEPRLVSGSGQGQFAAVAPQVGLAGREAQQVQAGGRPWDGRREGPRPGTRAFCRGQRGQLAA</sequence>
<dbReference type="AlphaFoldDB" id="A0A7G1N7V7"/>
<gene>
    <name evidence="2" type="ORF">GCM10017668_06440</name>
</gene>
<organism evidence="2 3">
    <name type="scientific">Streptomyces tuirus</name>
    <dbReference type="NCBI Taxonomy" id="68278"/>
    <lineage>
        <taxon>Bacteria</taxon>
        <taxon>Bacillati</taxon>
        <taxon>Actinomycetota</taxon>
        <taxon>Actinomycetes</taxon>
        <taxon>Kitasatosporales</taxon>
        <taxon>Streptomycetaceae</taxon>
        <taxon>Streptomyces</taxon>
    </lineage>
</organism>
<evidence type="ECO:0000313" key="2">
    <source>
        <dbReference type="EMBL" id="BCL18801.1"/>
    </source>
</evidence>
<reference evidence="2 3" key="1">
    <citation type="journal article" date="2014" name="Int. J. Syst. Evol. Microbiol.">
        <title>Complete genome sequence of Corynebacterium casei LMG S-19264T (=DSM 44701T), isolated from a smear-ripened cheese.</title>
        <authorList>
            <consortium name="US DOE Joint Genome Institute (JGI-PGF)"/>
            <person name="Walter F."/>
            <person name="Albersmeier A."/>
            <person name="Kalinowski J."/>
            <person name="Ruckert C."/>
        </authorList>
    </citation>
    <scope>NUCLEOTIDE SEQUENCE [LARGE SCALE GENOMIC DNA]</scope>
    <source>
        <strain evidence="2 3">JCM 4255</strain>
    </source>
</reference>
<dbReference type="KEGG" id="stui:GCM10017668_06440"/>
<accession>A0A7G1N7V7</accession>
<evidence type="ECO:0000313" key="3">
    <source>
        <dbReference type="Proteomes" id="UP000516373"/>
    </source>
</evidence>
<name>A0A7G1N7V7_9ACTN</name>
<feature type="region of interest" description="Disordered" evidence="1">
    <location>
        <begin position="40"/>
        <end position="72"/>
    </location>
</feature>
<feature type="region of interest" description="Disordered" evidence="1">
    <location>
        <begin position="1"/>
        <end position="22"/>
    </location>
</feature>
<dbReference type="Proteomes" id="UP000516373">
    <property type="component" value="Chromosome"/>
</dbReference>
<protein>
    <submittedName>
        <fullName evidence="2">Uncharacterized protein</fullName>
    </submittedName>
</protein>